<keyword evidence="10" id="KW-1185">Reference proteome</keyword>
<evidence type="ECO:0000256" key="1">
    <source>
        <dbReference type="ARBA" id="ARBA00005194"/>
    </source>
</evidence>
<dbReference type="GO" id="GO:0030497">
    <property type="term" value="P:fatty acid elongation"/>
    <property type="evidence" value="ECO:0007669"/>
    <property type="project" value="TreeGrafter"/>
</dbReference>
<dbReference type="InterPro" id="IPR020904">
    <property type="entry name" value="Sc_DH/Rdtase_CS"/>
</dbReference>
<comment type="pathway">
    <text evidence="1">Lipid metabolism; fatty acid biosynthesis.</text>
</comment>
<dbReference type="STRING" id="215250.A0A316YV44"/>
<dbReference type="Gene3D" id="3.40.50.720">
    <property type="entry name" value="NAD(P)-binding Rossmann-like Domain"/>
    <property type="match status" value="1"/>
</dbReference>
<dbReference type="PROSITE" id="PS00061">
    <property type="entry name" value="ADH_SHORT"/>
    <property type="match status" value="1"/>
</dbReference>
<keyword evidence="6" id="KW-0443">Lipid metabolism</keyword>
<dbReference type="GO" id="GO:0005783">
    <property type="term" value="C:endoplasmic reticulum"/>
    <property type="evidence" value="ECO:0007669"/>
    <property type="project" value="TreeGrafter"/>
</dbReference>
<dbReference type="PRINTS" id="PR00081">
    <property type="entry name" value="GDHRDH"/>
</dbReference>
<gene>
    <name evidence="9" type="ORF">FA10DRAFT_263657</name>
</gene>
<evidence type="ECO:0000256" key="4">
    <source>
        <dbReference type="ARBA" id="ARBA00022857"/>
    </source>
</evidence>
<evidence type="ECO:0000313" key="9">
    <source>
        <dbReference type="EMBL" id="PWN92926.1"/>
    </source>
</evidence>
<dbReference type="PIRSF" id="PIRSF000126">
    <property type="entry name" value="11-beta-HSD1"/>
    <property type="match status" value="1"/>
</dbReference>
<keyword evidence="3" id="KW-0276">Fatty acid metabolism</keyword>
<dbReference type="Pfam" id="PF00106">
    <property type="entry name" value="adh_short"/>
    <property type="match status" value="1"/>
</dbReference>
<dbReference type="SUPFAM" id="SSF51735">
    <property type="entry name" value="NAD(P)-binding Rossmann-fold domains"/>
    <property type="match status" value="1"/>
</dbReference>
<evidence type="ECO:0000256" key="7">
    <source>
        <dbReference type="ARBA" id="ARBA00023160"/>
    </source>
</evidence>
<dbReference type="Proteomes" id="UP000245768">
    <property type="component" value="Unassembled WGS sequence"/>
</dbReference>
<keyword evidence="5" id="KW-0560">Oxidoreductase</keyword>
<evidence type="ECO:0000313" key="10">
    <source>
        <dbReference type="Proteomes" id="UP000245768"/>
    </source>
</evidence>
<evidence type="ECO:0000256" key="2">
    <source>
        <dbReference type="ARBA" id="ARBA00022516"/>
    </source>
</evidence>
<dbReference type="PANTHER" id="PTHR43086:SF2">
    <property type="entry name" value="HYDROXYSTEROID DEHYDROGENASE-LIKE PROTEIN 1"/>
    <property type="match status" value="1"/>
</dbReference>
<reference evidence="9" key="1">
    <citation type="journal article" date="2018" name="Mol. Biol. Evol.">
        <title>Broad Genomic Sampling Reveals a Smut Pathogenic Ancestry of the Fungal Clade Ustilaginomycotina.</title>
        <authorList>
            <person name="Kijpornyongpan T."/>
            <person name="Mondo S.J."/>
            <person name="Barry K."/>
            <person name="Sandor L."/>
            <person name="Lee J."/>
            <person name="Lipzen A."/>
            <person name="Pangilinan J."/>
            <person name="LaButti K."/>
            <person name="Hainaut M."/>
            <person name="Henrissat B."/>
            <person name="Grigoriev I.V."/>
            <person name="Spatafora J.W."/>
            <person name="Aime M.C."/>
        </authorList>
    </citation>
    <scope>NUCLEOTIDE SEQUENCE [LARGE SCALE GENOMIC DNA]</scope>
    <source>
        <strain evidence="9">MCA 4198</strain>
    </source>
</reference>
<name>A0A316YV44_9BASI</name>
<dbReference type="GO" id="GO:0016491">
    <property type="term" value="F:oxidoreductase activity"/>
    <property type="evidence" value="ECO:0007669"/>
    <property type="project" value="UniProtKB-KW"/>
</dbReference>
<dbReference type="EMBL" id="KZ819634">
    <property type="protein sequence ID" value="PWN92926.1"/>
    <property type="molecule type" value="Genomic_DNA"/>
</dbReference>
<dbReference type="InParanoid" id="A0A316YV44"/>
<keyword evidence="2" id="KW-0444">Lipid biosynthesis</keyword>
<evidence type="ECO:0000256" key="8">
    <source>
        <dbReference type="RuleBase" id="RU000363"/>
    </source>
</evidence>
<proteinExistence type="inferred from homology"/>
<dbReference type="AlphaFoldDB" id="A0A316YV44"/>
<organism evidence="9 10">
    <name type="scientific">Acaromyces ingoldii</name>
    <dbReference type="NCBI Taxonomy" id="215250"/>
    <lineage>
        <taxon>Eukaryota</taxon>
        <taxon>Fungi</taxon>
        <taxon>Dikarya</taxon>
        <taxon>Basidiomycota</taxon>
        <taxon>Ustilaginomycotina</taxon>
        <taxon>Exobasidiomycetes</taxon>
        <taxon>Exobasidiales</taxon>
        <taxon>Cryptobasidiaceae</taxon>
        <taxon>Acaromyces</taxon>
    </lineage>
</organism>
<dbReference type="InterPro" id="IPR002347">
    <property type="entry name" value="SDR_fam"/>
</dbReference>
<sequence>MSLIDWSQRPYALVTGASEGIGEELALALARRGTHSLILVARTRSKLERVERRIREACVSLGHTEVDVKIICEDLSATGAAEKVFQATKGLPVAILANNAGMAIGGPTDNLELAKVEQILQLNIVTLTLLVQLYTQTLVDAAAYYRARQHLYGKHRMAGIVNMSSLSALMPIPHMSLYAASKAYVLSLTEALHHEHQMHNTGLAVVAILPGATVSPIWAKEGADPSKVLLPFTTMDDVVRATLKALDSNKAVIVPGYLNNVLSFSVRLAPRWLVRRLAYIFMRQG</sequence>
<keyword evidence="4" id="KW-0521">NADP</keyword>
<dbReference type="InterPro" id="IPR036291">
    <property type="entry name" value="NAD(P)-bd_dom_sf"/>
</dbReference>
<dbReference type="OrthoDB" id="47007at2759"/>
<dbReference type="PANTHER" id="PTHR43086">
    <property type="entry name" value="VERY-LONG-CHAIN 3-OXOOACYL-COA REDUCTASE"/>
    <property type="match status" value="1"/>
</dbReference>
<dbReference type="GeneID" id="37042227"/>
<keyword evidence="7" id="KW-0275">Fatty acid biosynthesis</keyword>
<dbReference type="RefSeq" id="XP_025380124.1">
    <property type="nucleotide sequence ID" value="XM_025520311.1"/>
</dbReference>
<protein>
    <submittedName>
        <fullName evidence="9">NAD(P)-binding protein</fullName>
    </submittedName>
</protein>
<accession>A0A316YV44</accession>
<dbReference type="PRINTS" id="PR00080">
    <property type="entry name" value="SDRFAMILY"/>
</dbReference>
<evidence type="ECO:0000256" key="5">
    <source>
        <dbReference type="ARBA" id="ARBA00023002"/>
    </source>
</evidence>
<comment type="similarity">
    <text evidence="8">Belongs to the short-chain dehydrogenases/reductases (SDR) family.</text>
</comment>
<evidence type="ECO:0000256" key="6">
    <source>
        <dbReference type="ARBA" id="ARBA00023098"/>
    </source>
</evidence>
<evidence type="ECO:0000256" key="3">
    <source>
        <dbReference type="ARBA" id="ARBA00022832"/>
    </source>
</evidence>